<keyword evidence="1" id="KW-0560">Oxidoreductase</keyword>
<evidence type="ECO:0000313" key="1">
    <source>
        <dbReference type="EMBL" id="KAI6081636.1"/>
    </source>
</evidence>
<reference evidence="1 2" key="1">
    <citation type="journal article" date="2022" name="New Phytol.">
        <title>Ecological generalism drives hyperdiversity of secondary metabolite gene clusters in xylarialean endophytes.</title>
        <authorList>
            <person name="Franco M.E.E."/>
            <person name="Wisecaver J.H."/>
            <person name="Arnold A.E."/>
            <person name="Ju Y.M."/>
            <person name="Slot J.C."/>
            <person name="Ahrendt S."/>
            <person name="Moore L.P."/>
            <person name="Eastman K.E."/>
            <person name="Scott K."/>
            <person name="Konkel Z."/>
            <person name="Mondo S.J."/>
            <person name="Kuo A."/>
            <person name="Hayes R.D."/>
            <person name="Haridas S."/>
            <person name="Andreopoulos B."/>
            <person name="Riley R."/>
            <person name="LaButti K."/>
            <person name="Pangilinan J."/>
            <person name="Lipzen A."/>
            <person name="Amirebrahimi M."/>
            <person name="Yan J."/>
            <person name="Adam C."/>
            <person name="Keymanesh K."/>
            <person name="Ng V."/>
            <person name="Louie K."/>
            <person name="Northen T."/>
            <person name="Drula E."/>
            <person name="Henrissat B."/>
            <person name="Hsieh H.M."/>
            <person name="Youens-Clark K."/>
            <person name="Lutzoni F."/>
            <person name="Miadlikowska J."/>
            <person name="Eastwood D.C."/>
            <person name="Hamelin R.C."/>
            <person name="Grigoriev I.V."/>
            <person name="U'Ren J.M."/>
        </authorList>
    </citation>
    <scope>NUCLEOTIDE SEQUENCE [LARGE SCALE GENOMIC DNA]</scope>
    <source>
        <strain evidence="1 2">ER1909</strain>
    </source>
</reference>
<accession>A0ACC0CMQ1</accession>
<comment type="caution">
    <text evidence="1">The sequence shown here is derived from an EMBL/GenBank/DDBJ whole genome shotgun (WGS) entry which is preliminary data.</text>
</comment>
<organism evidence="1 2">
    <name type="scientific">Hypoxylon rubiginosum</name>
    <dbReference type="NCBI Taxonomy" id="110542"/>
    <lineage>
        <taxon>Eukaryota</taxon>
        <taxon>Fungi</taxon>
        <taxon>Dikarya</taxon>
        <taxon>Ascomycota</taxon>
        <taxon>Pezizomycotina</taxon>
        <taxon>Sordariomycetes</taxon>
        <taxon>Xylariomycetidae</taxon>
        <taxon>Xylariales</taxon>
        <taxon>Hypoxylaceae</taxon>
        <taxon>Hypoxylon</taxon>
    </lineage>
</organism>
<proteinExistence type="predicted"/>
<gene>
    <name evidence="1" type="ORF">F4821DRAFT_248826</name>
</gene>
<dbReference type="EMBL" id="MU394390">
    <property type="protein sequence ID" value="KAI6081636.1"/>
    <property type="molecule type" value="Genomic_DNA"/>
</dbReference>
<keyword evidence="1" id="KW-0223">Dioxygenase</keyword>
<dbReference type="Proteomes" id="UP001497680">
    <property type="component" value="Unassembled WGS sequence"/>
</dbReference>
<keyword evidence="2" id="KW-1185">Reference proteome</keyword>
<protein>
    <submittedName>
        <fullName evidence="1">Aromatic ring-opening dioxygenase LigB subunit</fullName>
    </submittedName>
</protein>
<evidence type="ECO:0000313" key="2">
    <source>
        <dbReference type="Proteomes" id="UP001497680"/>
    </source>
</evidence>
<name>A0ACC0CMQ1_9PEZI</name>
<sequence>MSTSSAALPIRSVIRSKHIYFTVFISFSALLLCRITQSYSYTDSIWQAASLKLAFRASSIMSDSSLPPRPPVYFLGIGGPNFMENPDHPAYSQLQSVGREITTKVKPKAVVVFSAHWQSGPSKIQINAAEQTDIIYDFYGFPAHYYEYKYPNRGSPEVASKVIEKLAGAGIEVEKVQRGLDHGVWAGFIVAFDPEKNPLNVPIVQVSLYSSEDPDQHYRLGHALESLRDEGILIIGAGMAVHNLRDFRAIRGTGQTMPYAFTFDEALKEVTTAEPEERQAKMSALLKRSLARQAHPTMEHILPIYIAAGAAGSDVGERLWTLAEGSLSWAQYQFGKVTTT</sequence>